<keyword evidence="1" id="KW-0812">Transmembrane</keyword>
<proteinExistence type="predicted"/>
<reference evidence="2 3" key="1">
    <citation type="submission" date="2018-09" db="EMBL/GenBank/DDBJ databases">
        <authorList>
            <person name="Zhu H."/>
        </authorList>
    </citation>
    <scope>NUCLEOTIDE SEQUENCE [LARGE SCALE GENOMIC DNA]</scope>
    <source>
        <strain evidence="2 3">K2W22B-5</strain>
    </source>
</reference>
<comment type="caution">
    <text evidence="2">The sequence shown here is derived from an EMBL/GenBank/DDBJ whole genome shotgun (WGS) entry which is preliminary data.</text>
</comment>
<gene>
    <name evidence="2" type="ORF">D3877_02780</name>
</gene>
<name>A0A418W0P1_9PROT</name>
<sequence length="532" mass="53802">MTAATGGGNRRRPMVSLLIITIMAISLVATTGYTAFTLVQSSDRIAQAQRSAGQMHKLAALVEANLRTLKNDGTLYAPAPKERPDGKTELPVWLMPGVQTPWGVPYGYCVFAPAPDQISPSIVTTPWPQDGAPGARNYVLSAPAAPAEIARAGIIAAIVAPAIGSDKMPDCAGLTMKDGQLTLPAGSALGVTRGSSADLAAVAASATVRRHVAPTQAGDGSGTTAADAMSLTAALGLWQATQPNGMALRLAPGRHEVPAALLDQLANGSGGGRTMRLVLQGEAAGVVIASLPTGAPFRLPTDIRVENVAFDTPVEAMPGTRLSFAGTNAISVANGPALKGYHARLDVTGSLTVTSNTGDGVQVTGGEALFRDADVVAQVGTGRAGLVSALGAAVTFSGERQRPRLRVRGRGGVPMAAIRSGGGQTILDSADVGAESDTQFGVVLENGALEMTATAVGLNGARPRSAGVLDLGGARVASDSASQITVAPGGKCAHGELFAQPATARRSAAEVAGGSAPLAVSLTNRSHWGCRQ</sequence>
<keyword evidence="1" id="KW-0472">Membrane</keyword>
<feature type="transmembrane region" description="Helical" evidence="1">
    <location>
        <begin position="15"/>
        <end position="36"/>
    </location>
</feature>
<organism evidence="2 3">
    <name type="scientific">Azospirillum cavernae</name>
    <dbReference type="NCBI Taxonomy" id="2320860"/>
    <lineage>
        <taxon>Bacteria</taxon>
        <taxon>Pseudomonadati</taxon>
        <taxon>Pseudomonadota</taxon>
        <taxon>Alphaproteobacteria</taxon>
        <taxon>Rhodospirillales</taxon>
        <taxon>Azospirillaceae</taxon>
        <taxon>Azospirillum</taxon>
    </lineage>
</organism>
<dbReference type="Proteomes" id="UP000283458">
    <property type="component" value="Unassembled WGS sequence"/>
</dbReference>
<accession>A0A418W0P1</accession>
<dbReference type="AlphaFoldDB" id="A0A418W0P1"/>
<protein>
    <submittedName>
        <fullName evidence="2">Uncharacterized protein</fullName>
    </submittedName>
</protein>
<dbReference type="EMBL" id="QYUL01000001">
    <property type="protein sequence ID" value="RJF83592.1"/>
    <property type="molecule type" value="Genomic_DNA"/>
</dbReference>
<evidence type="ECO:0000256" key="1">
    <source>
        <dbReference type="SAM" id="Phobius"/>
    </source>
</evidence>
<evidence type="ECO:0000313" key="2">
    <source>
        <dbReference type="EMBL" id="RJF83592.1"/>
    </source>
</evidence>
<evidence type="ECO:0000313" key="3">
    <source>
        <dbReference type="Proteomes" id="UP000283458"/>
    </source>
</evidence>
<keyword evidence="3" id="KW-1185">Reference proteome</keyword>
<keyword evidence="1" id="KW-1133">Transmembrane helix</keyword>